<dbReference type="GO" id="GO:0016491">
    <property type="term" value="F:oxidoreductase activity"/>
    <property type="evidence" value="ECO:0007669"/>
    <property type="project" value="UniProtKB-KW"/>
</dbReference>
<dbReference type="InterPro" id="IPR057326">
    <property type="entry name" value="KR_dom"/>
</dbReference>
<dbReference type="Proteomes" id="UP001194746">
    <property type="component" value="Unassembled WGS sequence"/>
</dbReference>
<dbReference type="AlphaFoldDB" id="A0AAD4GY20"/>
<accession>A0AAD4GY20</accession>
<dbReference type="PROSITE" id="PS00061">
    <property type="entry name" value="ADH_SHORT"/>
    <property type="match status" value="1"/>
</dbReference>
<protein>
    <recommendedName>
        <fullName evidence="4">Ketoreductase domain-containing protein</fullName>
    </recommendedName>
</protein>
<reference evidence="5" key="2">
    <citation type="submission" date="2020-02" db="EMBL/GenBank/DDBJ databases">
        <authorList>
            <person name="Gilchrist C.L.M."/>
            <person name="Chooi Y.-H."/>
        </authorList>
    </citation>
    <scope>NUCLEOTIDE SEQUENCE</scope>
    <source>
        <strain evidence="5">MST-FP2251</strain>
    </source>
</reference>
<keyword evidence="3" id="KW-0560">Oxidoreductase</keyword>
<dbReference type="SUPFAM" id="SSF51735">
    <property type="entry name" value="NAD(P)-binding Rossmann-fold domains"/>
    <property type="match status" value="1"/>
</dbReference>
<dbReference type="Pfam" id="PF13561">
    <property type="entry name" value="adh_short_C2"/>
    <property type="match status" value="1"/>
</dbReference>
<dbReference type="InterPro" id="IPR020904">
    <property type="entry name" value="Sc_DH/Rdtase_CS"/>
</dbReference>
<name>A0AAD4GY20_ASPNN</name>
<comment type="similarity">
    <text evidence="1">Belongs to the short-chain dehydrogenases/reductases (SDR) family.</text>
</comment>
<dbReference type="GO" id="GO:0044550">
    <property type="term" value="P:secondary metabolite biosynthetic process"/>
    <property type="evidence" value="ECO:0007669"/>
    <property type="project" value="UniProtKB-ARBA"/>
</dbReference>
<reference evidence="5" key="1">
    <citation type="journal article" date="2019" name="Beilstein J. Org. Chem.">
        <title>Nanangenines: drimane sesquiterpenoids as the dominant metabolite cohort of a novel Australian fungus, Aspergillus nanangensis.</title>
        <authorList>
            <person name="Lacey H.J."/>
            <person name="Gilchrist C.L.M."/>
            <person name="Crombie A."/>
            <person name="Kalaitzis J.A."/>
            <person name="Vuong D."/>
            <person name="Rutledge P.J."/>
            <person name="Turner P."/>
            <person name="Pitt J.I."/>
            <person name="Lacey E."/>
            <person name="Chooi Y.H."/>
            <person name="Piggott A.M."/>
        </authorList>
    </citation>
    <scope>NUCLEOTIDE SEQUENCE</scope>
    <source>
        <strain evidence="5">MST-FP2251</strain>
    </source>
</reference>
<evidence type="ECO:0000256" key="1">
    <source>
        <dbReference type="ARBA" id="ARBA00006484"/>
    </source>
</evidence>
<dbReference type="PRINTS" id="PR00080">
    <property type="entry name" value="SDRFAMILY"/>
</dbReference>
<evidence type="ECO:0000256" key="3">
    <source>
        <dbReference type="ARBA" id="ARBA00023002"/>
    </source>
</evidence>
<sequence length="254" mass="27184">MAKSLEGKIAIVTGGSRGIGAEIARELAQRGASVAITYVSSHTKAEQVTNEIRQSFGVDTLAIRADSREAVDSSKKVVRETVDKFGAIDIIVNNAANGGDHTLADITEEAFNDVLHTNTLFPLLVVQESLPYLQKKARIVNVGSIGGRIPYPSAILYAASKAALESITKSLAFTLGREYEATVNIINPGPVETDMWDNTPGRMEIQQALYSRTAAGDRVASVQDIAPIVAFLCEEQSRWVTGSMTCANGGLQMV</sequence>
<keyword evidence="6" id="KW-1185">Reference proteome</keyword>
<proteinExistence type="inferred from homology"/>
<dbReference type="SMART" id="SM00822">
    <property type="entry name" value="PKS_KR"/>
    <property type="match status" value="1"/>
</dbReference>
<organism evidence="5 6">
    <name type="scientific">Aspergillus nanangensis</name>
    <dbReference type="NCBI Taxonomy" id="2582783"/>
    <lineage>
        <taxon>Eukaryota</taxon>
        <taxon>Fungi</taxon>
        <taxon>Dikarya</taxon>
        <taxon>Ascomycota</taxon>
        <taxon>Pezizomycotina</taxon>
        <taxon>Eurotiomycetes</taxon>
        <taxon>Eurotiomycetidae</taxon>
        <taxon>Eurotiales</taxon>
        <taxon>Aspergillaceae</taxon>
        <taxon>Aspergillus</taxon>
        <taxon>Aspergillus subgen. Circumdati</taxon>
    </lineage>
</organism>
<keyword evidence="2" id="KW-0521">NADP</keyword>
<feature type="domain" description="Ketoreductase" evidence="4">
    <location>
        <begin position="8"/>
        <end position="199"/>
    </location>
</feature>
<dbReference type="InterPro" id="IPR002347">
    <property type="entry name" value="SDR_fam"/>
</dbReference>
<gene>
    <name evidence="5" type="ORF">FE257_010768</name>
</gene>
<dbReference type="FunFam" id="3.40.50.720:FF:000084">
    <property type="entry name" value="Short-chain dehydrogenase reductase"/>
    <property type="match status" value="1"/>
</dbReference>
<evidence type="ECO:0000259" key="4">
    <source>
        <dbReference type="SMART" id="SM00822"/>
    </source>
</evidence>
<evidence type="ECO:0000313" key="5">
    <source>
        <dbReference type="EMBL" id="KAF9893456.1"/>
    </source>
</evidence>
<comment type="caution">
    <text evidence="5">The sequence shown here is derived from an EMBL/GenBank/DDBJ whole genome shotgun (WGS) entry which is preliminary data.</text>
</comment>
<dbReference type="PANTHER" id="PTHR43639">
    <property type="entry name" value="OXIDOREDUCTASE, SHORT-CHAIN DEHYDROGENASE/REDUCTASE FAMILY (AFU_ORTHOLOGUE AFUA_5G02870)"/>
    <property type="match status" value="1"/>
</dbReference>
<evidence type="ECO:0000256" key="2">
    <source>
        <dbReference type="ARBA" id="ARBA00022857"/>
    </source>
</evidence>
<dbReference type="InterPro" id="IPR036291">
    <property type="entry name" value="NAD(P)-bd_dom_sf"/>
</dbReference>
<dbReference type="PRINTS" id="PR00081">
    <property type="entry name" value="GDHRDH"/>
</dbReference>
<dbReference type="Gene3D" id="3.40.50.720">
    <property type="entry name" value="NAD(P)-binding Rossmann-like Domain"/>
    <property type="match status" value="1"/>
</dbReference>
<dbReference type="CDD" id="cd05233">
    <property type="entry name" value="SDR_c"/>
    <property type="match status" value="1"/>
</dbReference>
<dbReference type="EMBL" id="VCAU01000007">
    <property type="protein sequence ID" value="KAF9893456.1"/>
    <property type="molecule type" value="Genomic_DNA"/>
</dbReference>
<dbReference type="PANTHER" id="PTHR43639:SF1">
    <property type="entry name" value="SHORT-CHAIN DEHYDROGENASE_REDUCTASE FAMILY PROTEIN"/>
    <property type="match status" value="1"/>
</dbReference>
<evidence type="ECO:0000313" key="6">
    <source>
        <dbReference type="Proteomes" id="UP001194746"/>
    </source>
</evidence>